<reference evidence="5 6" key="1">
    <citation type="submission" date="2020-07" db="EMBL/GenBank/DDBJ databases">
        <authorList>
            <person name="Li M."/>
        </authorList>
    </citation>
    <scope>NUCLEOTIDE SEQUENCE [LARGE SCALE GENOMIC DNA]</scope>
    <source>
        <strain evidence="5 6">DSM 23284</strain>
    </source>
</reference>
<evidence type="ECO:0000256" key="3">
    <source>
        <dbReference type="ARBA" id="ARBA00023315"/>
    </source>
</evidence>
<dbReference type="GO" id="GO:0005737">
    <property type="term" value="C:cytoplasm"/>
    <property type="evidence" value="ECO:0007669"/>
    <property type="project" value="UniProtKB-SubCell"/>
</dbReference>
<evidence type="ECO:0000256" key="2">
    <source>
        <dbReference type="ARBA" id="ARBA00022679"/>
    </source>
</evidence>
<comment type="function">
    <text evidence="4">Functions in the N-end rule pathway of protein degradation where it conjugates Leu, Phe and, less efficiently, Met from aminoacyl-tRNAs to the N-termini of proteins containing an N-terminal arginine or lysine.</text>
</comment>
<keyword evidence="3 4" id="KW-0012">Acyltransferase</keyword>
<evidence type="ECO:0000313" key="5">
    <source>
        <dbReference type="EMBL" id="MBA4611607.1"/>
    </source>
</evidence>
<accession>A0A838XP95</accession>
<dbReference type="GO" id="GO:0008914">
    <property type="term" value="F:leucyl-tRNA--protein transferase activity"/>
    <property type="evidence" value="ECO:0007669"/>
    <property type="project" value="UniProtKB-UniRule"/>
</dbReference>
<dbReference type="GO" id="GO:0030163">
    <property type="term" value="P:protein catabolic process"/>
    <property type="evidence" value="ECO:0007669"/>
    <property type="project" value="UniProtKB-UniRule"/>
</dbReference>
<name>A0A838XP95_9HYPH</name>
<comment type="subcellular location">
    <subcellularLocation>
        <location evidence="4">Cytoplasm</location>
    </subcellularLocation>
</comment>
<keyword evidence="6" id="KW-1185">Reference proteome</keyword>
<dbReference type="HAMAP" id="MF_00688">
    <property type="entry name" value="Leu_Phe_trans"/>
    <property type="match status" value="1"/>
</dbReference>
<keyword evidence="1 4" id="KW-0963">Cytoplasm</keyword>
<comment type="catalytic activity">
    <reaction evidence="4">
        <text>N-terminal L-lysyl-[protein] + L-leucyl-tRNA(Leu) = N-terminal L-leucyl-L-lysyl-[protein] + tRNA(Leu) + H(+)</text>
        <dbReference type="Rhea" id="RHEA:12340"/>
        <dbReference type="Rhea" id="RHEA-COMP:9613"/>
        <dbReference type="Rhea" id="RHEA-COMP:9622"/>
        <dbReference type="Rhea" id="RHEA-COMP:12670"/>
        <dbReference type="Rhea" id="RHEA-COMP:12671"/>
        <dbReference type="ChEBI" id="CHEBI:15378"/>
        <dbReference type="ChEBI" id="CHEBI:65249"/>
        <dbReference type="ChEBI" id="CHEBI:78442"/>
        <dbReference type="ChEBI" id="CHEBI:78494"/>
        <dbReference type="ChEBI" id="CHEBI:133043"/>
        <dbReference type="EC" id="2.3.2.6"/>
    </reaction>
</comment>
<dbReference type="NCBIfam" id="TIGR00667">
    <property type="entry name" value="aat"/>
    <property type="match status" value="1"/>
</dbReference>
<organism evidence="5 6">
    <name type="scientific">Stappia taiwanensis</name>
    <dbReference type="NCBI Taxonomy" id="992267"/>
    <lineage>
        <taxon>Bacteria</taxon>
        <taxon>Pseudomonadati</taxon>
        <taxon>Pseudomonadota</taxon>
        <taxon>Alphaproteobacteria</taxon>
        <taxon>Hyphomicrobiales</taxon>
        <taxon>Stappiaceae</taxon>
        <taxon>Stappia</taxon>
    </lineage>
</organism>
<dbReference type="InterPro" id="IPR016181">
    <property type="entry name" value="Acyl_CoA_acyltransferase"/>
</dbReference>
<dbReference type="EC" id="2.3.2.6" evidence="4"/>
<dbReference type="InterPro" id="IPR042203">
    <property type="entry name" value="Leu/Phe-tRNA_Trfase_C"/>
</dbReference>
<keyword evidence="2 4" id="KW-0808">Transferase</keyword>
<reference evidence="5 6" key="2">
    <citation type="submission" date="2020-08" db="EMBL/GenBank/DDBJ databases">
        <title>Stappia taiwanensis sp. nov., isolated from a coastal thermal spring.</title>
        <authorList>
            <person name="Kampfer P."/>
        </authorList>
    </citation>
    <scope>NUCLEOTIDE SEQUENCE [LARGE SCALE GENOMIC DNA]</scope>
    <source>
        <strain evidence="5 6">DSM 23284</strain>
    </source>
</reference>
<evidence type="ECO:0000313" key="6">
    <source>
        <dbReference type="Proteomes" id="UP000559404"/>
    </source>
</evidence>
<protein>
    <recommendedName>
        <fullName evidence="4">Leucyl/phenylalanyl-tRNA--protein transferase</fullName>
        <ecNumber evidence="4">2.3.2.6</ecNumber>
    </recommendedName>
    <alternativeName>
        <fullName evidence="4">L/F-transferase</fullName>
    </alternativeName>
    <alternativeName>
        <fullName evidence="4">Leucyltransferase</fullName>
    </alternativeName>
    <alternativeName>
        <fullName evidence="4">Phenyalanyltransferase</fullName>
    </alternativeName>
</protein>
<dbReference type="Gene3D" id="3.40.630.70">
    <property type="entry name" value="Leucyl/phenylalanyl-tRNA-protein transferase, C-terminal domain"/>
    <property type="match status" value="1"/>
</dbReference>
<dbReference type="InterPro" id="IPR004616">
    <property type="entry name" value="Leu/Phe-tRNA_Trfase"/>
</dbReference>
<proteinExistence type="inferred from homology"/>
<dbReference type="AlphaFoldDB" id="A0A838XP95"/>
<dbReference type="PANTHER" id="PTHR30098:SF2">
    <property type="entry name" value="LEUCYL_PHENYLALANYL-TRNA--PROTEIN TRANSFERASE"/>
    <property type="match status" value="1"/>
</dbReference>
<evidence type="ECO:0000256" key="4">
    <source>
        <dbReference type="HAMAP-Rule" id="MF_00688"/>
    </source>
</evidence>
<dbReference type="PANTHER" id="PTHR30098">
    <property type="entry name" value="LEUCYL/PHENYLALANYL-TRNA--PROTEIN TRANSFERASE"/>
    <property type="match status" value="1"/>
</dbReference>
<dbReference type="Proteomes" id="UP000559404">
    <property type="component" value="Unassembled WGS sequence"/>
</dbReference>
<comment type="caution">
    <text evidence="5">The sequence shown here is derived from an EMBL/GenBank/DDBJ whole genome shotgun (WGS) entry which is preliminary data.</text>
</comment>
<dbReference type="SUPFAM" id="SSF55729">
    <property type="entry name" value="Acyl-CoA N-acyltransferases (Nat)"/>
    <property type="match status" value="1"/>
</dbReference>
<dbReference type="EMBL" id="JACEON010000006">
    <property type="protein sequence ID" value="MBA4611607.1"/>
    <property type="molecule type" value="Genomic_DNA"/>
</dbReference>
<comment type="catalytic activity">
    <reaction evidence="4">
        <text>N-terminal L-arginyl-[protein] + L-leucyl-tRNA(Leu) = N-terminal L-leucyl-L-arginyl-[protein] + tRNA(Leu) + H(+)</text>
        <dbReference type="Rhea" id="RHEA:50416"/>
        <dbReference type="Rhea" id="RHEA-COMP:9613"/>
        <dbReference type="Rhea" id="RHEA-COMP:9622"/>
        <dbReference type="Rhea" id="RHEA-COMP:12672"/>
        <dbReference type="Rhea" id="RHEA-COMP:12673"/>
        <dbReference type="ChEBI" id="CHEBI:15378"/>
        <dbReference type="ChEBI" id="CHEBI:64719"/>
        <dbReference type="ChEBI" id="CHEBI:78442"/>
        <dbReference type="ChEBI" id="CHEBI:78494"/>
        <dbReference type="ChEBI" id="CHEBI:133044"/>
        <dbReference type="EC" id="2.3.2.6"/>
    </reaction>
</comment>
<evidence type="ECO:0000256" key="1">
    <source>
        <dbReference type="ARBA" id="ARBA00022490"/>
    </source>
</evidence>
<dbReference type="RefSeq" id="WP_181759812.1">
    <property type="nucleotide sequence ID" value="NZ_BMCR01000005.1"/>
</dbReference>
<gene>
    <name evidence="4" type="primary">aat</name>
    <name evidence="5" type="ORF">H1W37_08095</name>
</gene>
<sequence>MAANKNDALEITPQVLLKAYACGIFPMAESADDPNLFWIEPEHRGVLPLDSWHIPKRLRRTLRQDAFEIRINTDFEGIIDGCAAPMPGRRKTWINSEIRRLYGALFDMGYCHTVEAWREGRLVGGLYGVCLGAAFFGESMFAFERDASKVALAHLIARLVAGHFTLLDTQFVTEHLAQFGVIEVPKPRYDRMLEASLTHSGDFFALPRNATGADVLEVLGLA</sequence>
<dbReference type="Pfam" id="PF03588">
    <property type="entry name" value="Leu_Phe_trans"/>
    <property type="match status" value="1"/>
</dbReference>
<comment type="catalytic activity">
    <reaction evidence="4">
        <text>L-phenylalanyl-tRNA(Phe) + an N-terminal L-alpha-aminoacyl-[protein] = an N-terminal L-phenylalanyl-L-alpha-aminoacyl-[protein] + tRNA(Phe)</text>
        <dbReference type="Rhea" id="RHEA:43632"/>
        <dbReference type="Rhea" id="RHEA-COMP:9668"/>
        <dbReference type="Rhea" id="RHEA-COMP:9699"/>
        <dbReference type="Rhea" id="RHEA-COMP:10636"/>
        <dbReference type="Rhea" id="RHEA-COMP:10637"/>
        <dbReference type="ChEBI" id="CHEBI:78442"/>
        <dbReference type="ChEBI" id="CHEBI:78531"/>
        <dbReference type="ChEBI" id="CHEBI:78597"/>
        <dbReference type="ChEBI" id="CHEBI:83561"/>
        <dbReference type="EC" id="2.3.2.6"/>
    </reaction>
</comment>
<comment type="similarity">
    <text evidence="4">Belongs to the L/F-transferase family.</text>
</comment>